<feature type="active site" description="Proton acceptor" evidence="7">
    <location>
        <position position="199"/>
    </location>
</feature>
<evidence type="ECO:0000313" key="13">
    <source>
        <dbReference type="Proteomes" id="UP000267029"/>
    </source>
</evidence>
<evidence type="ECO:0000313" key="12">
    <source>
        <dbReference type="EMBL" id="VDD75431.1"/>
    </source>
</evidence>
<feature type="binding site" evidence="8">
    <location>
        <begin position="33"/>
        <end position="38"/>
    </location>
    <ligand>
        <name>NAD(+)</name>
        <dbReference type="ChEBI" id="CHEBI:57540"/>
    </ligand>
</feature>
<feature type="binding site" evidence="8">
    <location>
        <begin position="142"/>
        <end position="144"/>
    </location>
    <ligand>
        <name>NAD(+)</name>
        <dbReference type="ChEBI" id="CHEBI:57540"/>
    </ligand>
</feature>
<dbReference type="CDD" id="cd05293">
    <property type="entry name" value="LDH_1"/>
    <property type="match status" value="1"/>
</dbReference>
<dbReference type="OrthoDB" id="5405561at2759"/>
<protein>
    <recommendedName>
        <fullName evidence="3 9">L-lactate dehydrogenase</fullName>
        <ecNumber evidence="3 9">1.1.1.27</ecNumber>
    </recommendedName>
</protein>
<dbReference type="PANTHER" id="PTHR43128:SF16">
    <property type="entry name" value="L-LACTATE DEHYDROGENASE"/>
    <property type="match status" value="1"/>
</dbReference>
<dbReference type="InterPro" id="IPR001236">
    <property type="entry name" value="Lactate/malate_DH_N"/>
</dbReference>
<name>A0A0R3U474_MESCO</name>
<feature type="binding site" evidence="8">
    <location>
        <position position="119"/>
    </location>
    <ligand>
        <name>NAD(+)</name>
        <dbReference type="ChEBI" id="CHEBI:57540"/>
    </ligand>
</feature>
<dbReference type="Pfam" id="PF00056">
    <property type="entry name" value="Ldh_1_N"/>
    <property type="match status" value="1"/>
</dbReference>
<dbReference type="NCBIfam" id="NF000824">
    <property type="entry name" value="PRK00066.1"/>
    <property type="match status" value="1"/>
</dbReference>
<dbReference type="GO" id="GO:0004459">
    <property type="term" value="F:L-lactate dehydrogenase (NAD+) activity"/>
    <property type="evidence" value="ECO:0007669"/>
    <property type="project" value="UniProtKB-EC"/>
</dbReference>
<comment type="catalytic activity">
    <reaction evidence="6 9">
        <text>(S)-lactate + NAD(+) = pyruvate + NADH + H(+)</text>
        <dbReference type="Rhea" id="RHEA:23444"/>
        <dbReference type="ChEBI" id="CHEBI:15361"/>
        <dbReference type="ChEBI" id="CHEBI:15378"/>
        <dbReference type="ChEBI" id="CHEBI:16651"/>
        <dbReference type="ChEBI" id="CHEBI:57540"/>
        <dbReference type="ChEBI" id="CHEBI:57945"/>
        <dbReference type="EC" id="1.1.1.27"/>
    </reaction>
</comment>
<organism evidence="12 13">
    <name type="scientific">Mesocestoides corti</name>
    <name type="common">Flatworm</name>
    <dbReference type="NCBI Taxonomy" id="53468"/>
    <lineage>
        <taxon>Eukaryota</taxon>
        <taxon>Metazoa</taxon>
        <taxon>Spiralia</taxon>
        <taxon>Lophotrochozoa</taxon>
        <taxon>Platyhelminthes</taxon>
        <taxon>Cestoda</taxon>
        <taxon>Eucestoda</taxon>
        <taxon>Cyclophyllidea</taxon>
        <taxon>Mesocestoididae</taxon>
        <taxon>Mesocestoides</taxon>
    </lineage>
</organism>
<dbReference type="HAMAP" id="MF_00488">
    <property type="entry name" value="Lactate_dehydrog"/>
    <property type="match status" value="1"/>
</dbReference>
<dbReference type="InterPro" id="IPR011304">
    <property type="entry name" value="L-lactate_DH"/>
</dbReference>
<keyword evidence="4 9" id="KW-0560">Oxidoreductase</keyword>
<dbReference type="NCBIfam" id="TIGR01771">
    <property type="entry name" value="L-LDH-NAD"/>
    <property type="match status" value="1"/>
</dbReference>
<feature type="domain" description="Lactate/malate dehydrogenase C-terminal" evidence="11">
    <location>
        <begin position="169"/>
        <end position="332"/>
    </location>
</feature>
<dbReference type="AlphaFoldDB" id="A0A0R3U474"/>
<dbReference type="GO" id="GO:0006089">
    <property type="term" value="P:lactate metabolic process"/>
    <property type="evidence" value="ECO:0007669"/>
    <property type="project" value="TreeGrafter"/>
</dbReference>
<dbReference type="InterPro" id="IPR015955">
    <property type="entry name" value="Lactate_DH/Glyco_Ohase_4_C"/>
</dbReference>
<reference evidence="12 13" key="1">
    <citation type="submission" date="2018-10" db="EMBL/GenBank/DDBJ databases">
        <authorList>
            <consortium name="Pathogen Informatics"/>
        </authorList>
    </citation>
    <scope>NUCLEOTIDE SEQUENCE [LARGE SCALE GENOMIC DNA]</scope>
</reference>
<dbReference type="InterPro" id="IPR018177">
    <property type="entry name" value="L-lactate_DH_AS"/>
</dbReference>
<evidence type="ECO:0000256" key="4">
    <source>
        <dbReference type="ARBA" id="ARBA00023002"/>
    </source>
</evidence>
<dbReference type="PANTHER" id="PTHR43128">
    <property type="entry name" value="L-2-HYDROXYCARBOXYLATE DEHYDROGENASE (NAD(P)(+))"/>
    <property type="match status" value="1"/>
</dbReference>
<accession>A0A0R3U474</accession>
<gene>
    <name evidence="12" type="ORF">MCOS_LOCUS1434</name>
</gene>
<evidence type="ECO:0000256" key="2">
    <source>
        <dbReference type="ARBA" id="ARBA00006054"/>
    </source>
</evidence>
<dbReference type="PIRSF" id="PIRSF000102">
    <property type="entry name" value="Lac_mal_DH"/>
    <property type="match status" value="1"/>
</dbReference>
<dbReference type="GO" id="GO:0005737">
    <property type="term" value="C:cytoplasm"/>
    <property type="evidence" value="ECO:0007669"/>
    <property type="project" value="InterPro"/>
</dbReference>
<dbReference type="UniPathway" id="UPA00554">
    <property type="reaction ID" value="UER00611"/>
</dbReference>
<proteinExistence type="inferred from homology"/>
<dbReference type="SUPFAM" id="SSF51735">
    <property type="entry name" value="NAD(P)-binding Rossmann-fold domains"/>
    <property type="match status" value="1"/>
</dbReference>
<evidence type="ECO:0000256" key="8">
    <source>
        <dbReference type="PIRSR" id="PIRSR000102-3"/>
    </source>
</evidence>
<dbReference type="Gene3D" id="3.40.50.720">
    <property type="entry name" value="NAD(P)-binding Rossmann-like Domain"/>
    <property type="match status" value="1"/>
</dbReference>
<dbReference type="FunFam" id="3.40.50.720:FF:000018">
    <property type="entry name" value="Malate dehydrogenase"/>
    <property type="match status" value="1"/>
</dbReference>
<feature type="domain" description="Lactate/malate dehydrogenase N-terminal" evidence="10">
    <location>
        <begin position="28"/>
        <end position="166"/>
    </location>
</feature>
<evidence type="ECO:0000256" key="7">
    <source>
        <dbReference type="PIRSR" id="PIRSR000102-1"/>
    </source>
</evidence>
<evidence type="ECO:0000256" key="1">
    <source>
        <dbReference type="ARBA" id="ARBA00004843"/>
    </source>
</evidence>
<evidence type="ECO:0000259" key="11">
    <source>
        <dbReference type="Pfam" id="PF02866"/>
    </source>
</evidence>
<keyword evidence="5 8" id="KW-0520">NAD</keyword>
<dbReference type="NCBIfam" id="NF004863">
    <property type="entry name" value="PRK06223.1"/>
    <property type="match status" value="1"/>
</dbReference>
<dbReference type="PRINTS" id="PR00086">
    <property type="entry name" value="LLDHDRGNASE"/>
</dbReference>
<sequence>MPLTTSGVLSSVLHPVTPNCYCVKPRAKVTIVGTGSVGMACAFAIMMKECVNELCLIDIMTAKVKGEVMDMEQSQPYLNNCKIRGGSDYALSAGSDIIVITAGVRQQPGESRLNLVQRNTDIYKNLVPGLVKHSPDAVLLVVSNPVDIMTFVTWKLSGFPRNRVLGSGTTLDSARFRFFLGQKFNVDPQSVHGVIIGEHGDSSVAVWSKVSIGGCNLYSINPAVGTDSDVENFGQIHKDTVGAAYEIINCKGYTAWAIGVSTWKIVDVILNNKNMVLPVTTAVKGLYGITDDAFLSLPCVIGATGVVSVVNIALDDTEITSLQKSAQLLRETTDGINW</sequence>
<dbReference type="Pfam" id="PF02866">
    <property type="entry name" value="Ldh_1_C"/>
    <property type="match status" value="1"/>
</dbReference>
<dbReference type="InterPro" id="IPR036291">
    <property type="entry name" value="NAD(P)-bd_dom_sf"/>
</dbReference>
<dbReference type="SUPFAM" id="SSF56327">
    <property type="entry name" value="LDH C-terminal domain-like"/>
    <property type="match status" value="1"/>
</dbReference>
<dbReference type="InterPro" id="IPR001557">
    <property type="entry name" value="L-lactate/malate_DH"/>
</dbReference>
<evidence type="ECO:0000256" key="9">
    <source>
        <dbReference type="RuleBase" id="RU000496"/>
    </source>
</evidence>
<dbReference type="EMBL" id="UXSR01000180">
    <property type="protein sequence ID" value="VDD75431.1"/>
    <property type="molecule type" value="Genomic_DNA"/>
</dbReference>
<evidence type="ECO:0000256" key="3">
    <source>
        <dbReference type="ARBA" id="ARBA00012967"/>
    </source>
</evidence>
<dbReference type="PROSITE" id="PS00064">
    <property type="entry name" value="L_LDH"/>
    <property type="match status" value="1"/>
</dbReference>
<dbReference type="Proteomes" id="UP000267029">
    <property type="component" value="Unassembled WGS sequence"/>
</dbReference>
<dbReference type="EC" id="1.1.1.27" evidence="3 9"/>
<dbReference type="InterPro" id="IPR022383">
    <property type="entry name" value="Lactate/malate_DH_C"/>
</dbReference>
<keyword evidence="13" id="KW-1185">Reference proteome</keyword>
<evidence type="ECO:0000256" key="6">
    <source>
        <dbReference type="ARBA" id="ARBA00049258"/>
    </source>
</evidence>
<dbReference type="Gene3D" id="3.90.110.10">
    <property type="entry name" value="Lactate dehydrogenase/glycoside hydrolase, family 4, C-terminal"/>
    <property type="match status" value="1"/>
</dbReference>
<comment type="similarity">
    <text evidence="2">Belongs to the LDH/MDH superfamily. LDH family.</text>
</comment>
<feature type="binding site" evidence="8">
    <location>
        <position position="58"/>
    </location>
    <ligand>
        <name>NAD(+)</name>
        <dbReference type="ChEBI" id="CHEBI:57540"/>
    </ligand>
</feature>
<comment type="pathway">
    <text evidence="1 9">Fermentation; pyruvate fermentation to lactate; (S)-lactate from pyruvate: step 1/1.</text>
</comment>
<evidence type="ECO:0000259" key="10">
    <source>
        <dbReference type="Pfam" id="PF00056"/>
    </source>
</evidence>
<evidence type="ECO:0000256" key="5">
    <source>
        <dbReference type="ARBA" id="ARBA00023027"/>
    </source>
</evidence>
<dbReference type="STRING" id="53468.A0A0R3U474"/>